<organism evidence="5 6">
    <name type="scientific">Lichenibacterium minor</name>
    <dbReference type="NCBI Taxonomy" id="2316528"/>
    <lineage>
        <taxon>Bacteria</taxon>
        <taxon>Pseudomonadati</taxon>
        <taxon>Pseudomonadota</taxon>
        <taxon>Alphaproteobacteria</taxon>
        <taxon>Hyphomicrobiales</taxon>
        <taxon>Lichenihabitantaceae</taxon>
        <taxon>Lichenibacterium</taxon>
    </lineage>
</organism>
<evidence type="ECO:0000256" key="2">
    <source>
        <dbReference type="SAM" id="SignalP"/>
    </source>
</evidence>
<dbReference type="PANTHER" id="PTHR33619:SF3">
    <property type="entry name" value="POLYSACCHARIDE EXPORT PROTEIN GFCE-RELATED"/>
    <property type="match status" value="1"/>
</dbReference>
<reference evidence="5 6" key="1">
    <citation type="submission" date="2018-12" db="EMBL/GenBank/DDBJ databases">
        <authorList>
            <person name="Grouzdev D.S."/>
            <person name="Krutkina M.S."/>
        </authorList>
    </citation>
    <scope>NUCLEOTIDE SEQUENCE [LARGE SCALE GENOMIC DNA]</scope>
    <source>
        <strain evidence="5 6">RmlP026</strain>
    </source>
</reference>
<evidence type="ECO:0000313" key="5">
    <source>
        <dbReference type="EMBL" id="RYC29461.1"/>
    </source>
</evidence>
<name>A0A4Q2U3F6_9HYPH</name>
<proteinExistence type="predicted"/>
<feature type="chain" id="PRO_5020711525" evidence="2">
    <location>
        <begin position="29"/>
        <end position="431"/>
    </location>
</feature>
<evidence type="ECO:0000259" key="4">
    <source>
        <dbReference type="Pfam" id="PF25994"/>
    </source>
</evidence>
<evidence type="ECO:0000256" key="1">
    <source>
        <dbReference type="ARBA" id="ARBA00022729"/>
    </source>
</evidence>
<keyword evidence="5" id="KW-0762">Sugar transport</keyword>
<dbReference type="Pfam" id="PF25994">
    <property type="entry name" value="HH_AprE"/>
    <property type="match status" value="1"/>
</dbReference>
<dbReference type="PANTHER" id="PTHR33619">
    <property type="entry name" value="POLYSACCHARIDE EXPORT PROTEIN GFCE-RELATED"/>
    <property type="match status" value="1"/>
</dbReference>
<dbReference type="EMBL" id="QYBB01000051">
    <property type="protein sequence ID" value="RYC29461.1"/>
    <property type="molecule type" value="Genomic_DNA"/>
</dbReference>
<dbReference type="InterPro" id="IPR049712">
    <property type="entry name" value="Poly_export"/>
</dbReference>
<dbReference type="AlphaFoldDB" id="A0A4Q2U3F6"/>
<feature type="domain" description="AprE-like long alpha-helical hairpin" evidence="4">
    <location>
        <begin position="167"/>
        <end position="355"/>
    </location>
</feature>
<feature type="domain" description="Polysaccharide export protein N-terminal" evidence="3">
    <location>
        <begin position="28"/>
        <end position="113"/>
    </location>
</feature>
<dbReference type="InterPro" id="IPR003715">
    <property type="entry name" value="Poly_export_N"/>
</dbReference>
<dbReference type="Proteomes" id="UP000290759">
    <property type="component" value="Unassembled WGS sequence"/>
</dbReference>
<keyword evidence="5" id="KW-0813">Transport</keyword>
<reference evidence="5 6" key="2">
    <citation type="submission" date="2019-02" db="EMBL/GenBank/DDBJ databases">
        <title>'Lichenibacterium ramalinii' gen. nov. sp. nov., 'Lichenibacterium minor' gen. nov. sp. nov.</title>
        <authorList>
            <person name="Pankratov T."/>
        </authorList>
    </citation>
    <scope>NUCLEOTIDE SEQUENCE [LARGE SCALE GENOMIC DNA]</scope>
    <source>
        <strain evidence="5 6">RmlP026</strain>
    </source>
</reference>
<evidence type="ECO:0000259" key="3">
    <source>
        <dbReference type="Pfam" id="PF02563"/>
    </source>
</evidence>
<dbReference type="OrthoDB" id="9798876at2"/>
<dbReference type="Gene3D" id="3.30.1950.10">
    <property type="entry name" value="wza like domain"/>
    <property type="match status" value="1"/>
</dbReference>
<dbReference type="Pfam" id="PF02563">
    <property type="entry name" value="Poly_export"/>
    <property type="match status" value="1"/>
</dbReference>
<evidence type="ECO:0000313" key="6">
    <source>
        <dbReference type="Proteomes" id="UP000290759"/>
    </source>
</evidence>
<keyword evidence="6" id="KW-1185">Reference proteome</keyword>
<dbReference type="GO" id="GO:0015159">
    <property type="term" value="F:polysaccharide transmembrane transporter activity"/>
    <property type="evidence" value="ECO:0007669"/>
    <property type="project" value="InterPro"/>
</dbReference>
<feature type="signal peptide" evidence="2">
    <location>
        <begin position="1"/>
        <end position="28"/>
    </location>
</feature>
<sequence length="431" mass="45957">MDNMMRSLFTLACAASLALSLSARGAAAEPQPYRLGPEDHLMLKVWDLRNGDPYQWVALTGEFVVGADGTVSLPLIGELKAQGLSTADLATEIGGALQSKVGLSKKPDASVQVVKYRPFYVLGAVQRPGRYDFQPGLTVLQAVSTAQGLVRADGSDLATFQRQAIEARGDLRVLDAERNALLARQARLAAEVAGTPAVSYPQDLAQRASDPLVAQAMREENLLFAAERDALQTQVTAIEQSKTVIRTEINSLAAKDASLNHQLDLTRRDLSQVTDLVTRGITAMPRQLAAEQTVASYESSRLDVQIASSKAQQDLSQADRDIVELRAKFRTGIVSEASDVRAKLDGNAQRAQTARGLVRQAETAAPGLVEVGEEPNATYAVVRAADGSIVAANQSDPVSPGDVVRVSLPLSPRLDAGPLATDARTASRAVR</sequence>
<comment type="caution">
    <text evidence="5">The sequence shown here is derived from an EMBL/GenBank/DDBJ whole genome shotgun (WGS) entry which is preliminary data.</text>
</comment>
<accession>A0A4Q2U3F6</accession>
<protein>
    <submittedName>
        <fullName evidence="5">Sugar transporter</fullName>
    </submittedName>
</protein>
<gene>
    <name evidence="5" type="ORF">D3273_23775</name>
</gene>
<keyword evidence="1 2" id="KW-0732">Signal</keyword>
<dbReference type="InterPro" id="IPR058781">
    <property type="entry name" value="HH_AprE-like"/>
</dbReference>